<dbReference type="PANTHER" id="PTHR37402:SF1">
    <property type="entry name" value="GRAM DOMAIN-CONTAINING PROTEIN 4"/>
    <property type="match status" value="1"/>
</dbReference>
<dbReference type="OrthoDB" id="1708389at2759"/>
<dbReference type="InterPro" id="IPR037847">
    <property type="entry name" value="GRAMDC4"/>
</dbReference>
<feature type="transmembrane region" description="Helical" evidence="2">
    <location>
        <begin position="151"/>
        <end position="171"/>
    </location>
</feature>
<keyword evidence="4" id="KW-1185">Reference proteome</keyword>
<keyword evidence="2" id="KW-0472">Membrane</keyword>
<reference evidence="3" key="1">
    <citation type="submission" date="2020-11" db="EMBL/GenBank/DDBJ databases">
        <authorList>
            <consortium name="DOE Joint Genome Institute"/>
            <person name="Ahrendt S."/>
            <person name="Riley R."/>
            <person name="Andreopoulos W."/>
            <person name="Labutti K."/>
            <person name="Pangilinan J."/>
            <person name="Ruiz-Duenas F.J."/>
            <person name="Barrasa J.M."/>
            <person name="Sanchez-Garcia M."/>
            <person name="Camarero S."/>
            <person name="Miyauchi S."/>
            <person name="Serrano A."/>
            <person name="Linde D."/>
            <person name="Babiker R."/>
            <person name="Drula E."/>
            <person name="Ayuso-Fernandez I."/>
            <person name="Pacheco R."/>
            <person name="Padilla G."/>
            <person name="Ferreira P."/>
            <person name="Barriuso J."/>
            <person name="Kellner H."/>
            <person name="Castanera R."/>
            <person name="Alfaro M."/>
            <person name="Ramirez L."/>
            <person name="Pisabarro A.G."/>
            <person name="Kuo A."/>
            <person name="Tritt A."/>
            <person name="Lipzen A."/>
            <person name="He G."/>
            <person name="Yan M."/>
            <person name="Ng V."/>
            <person name="Cullen D."/>
            <person name="Martin F."/>
            <person name="Rosso M.-N."/>
            <person name="Henrissat B."/>
            <person name="Hibbett D."/>
            <person name="Martinez A.T."/>
            <person name="Grigoriev I.V."/>
        </authorList>
    </citation>
    <scope>NUCLEOTIDE SEQUENCE</scope>
    <source>
        <strain evidence="3">AH 40177</strain>
    </source>
</reference>
<feature type="compositionally biased region" description="Low complexity" evidence="1">
    <location>
        <begin position="408"/>
        <end position="419"/>
    </location>
</feature>
<comment type="caution">
    <text evidence="3">The sequence shown here is derived from an EMBL/GenBank/DDBJ whole genome shotgun (WGS) entry which is preliminary data.</text>
</comment>
<proteinExistence type="predicted"/>
<feature type="transmembrane region" description="Helical" evidence="2">
    <location>
        <begin position="338"/>
        <end position="357"/>
    </location>
</feature>
<dbReference type="Proteomes" id="UP000772434">
    <property type="component" value="Unassembled WGS sequence"/>
</dbReference>
<gene>
    <name evidence="3" type="ORF">BDP27DRAFT_1285189</name>
</gene>
<evidence type="ECO:0000256" key="1">
    <source>
        <dbReference type="SAM" id="MobiDB-lite"/>
    </source>
</evidence>
<sequence>MDNEIVPEVEELSEAQLRQLYDNEEIDRFLHLFAAHVTEVQLPDIPSNVAQAYTHQKDTSLSESEGLQNVESPPPPHEPGLTLSETIAFRYVLPYLPPPPLPAPAFTLGRLRLATQRVYLSIWPVYVPFFHHLVVLSTWKDRSRSARYCLIFWVLWYYNLLLPAFFFRIFYALLRRKIFTYPTVAELRERRRQVDRANELGDEISFRLSASSFGLKEMWRISRILIKPKKSKTKAKTPASVLNVVPGSGSAADDTAQAVDSTVAVDDRTILDDTTESQKERDMKRAVLQALNEIADTHERVKNIFIWRKSASSRIYGSALFFCSLVTLLLPAQYIAKLVYFLCGIFFWHIIPVLAALSPEDRSRFPPAFQDVPTDSEFAMEVISQRITAGLDVNPSKVQTKPKGKSNAAGELSEALASAPTTPSESKGEKTKDINWKKWGERAAIGKAWVGNLKEASIPSIVASNAAISQSSLTSETPLPPDDTHSELQWLTFSESNFLLNLHPAFPCQHTSSPGLLTLSRSMLFFTPIAASRPKLSIPFTDLRGVKKTGLLKGLTVKWVDSSSSSESGGSARQEVFPWVGGRDEMFARLIGTDVKRWMKA</sequence>
<evidence type="ECO:0000313" key="3">
    <source>
        <dbReference type="EMBL" id="KAF9076276.1"/>
    </source>
</evidence>
<dbReference type="EMBL" id="JADNRY010000007">
    <property type="protein sequence ID" value="KAF9076276.1"/>
    <property type="molecule type" value="Genomic_DNA"/>
</dbReference>
<keyword evidence="2" id="KW-0812">Transmembrane</keyword>
<organism evidence="3 4">
    <name type="scientific">Rhodocollybia butyracea</name>
    <dbReference type="NCBI Taxonomy" id="206335"/>
    <lineage>
        <taxon>Eukaryota</taxon>
        <taxon>Fungi</taxon>
        <taxon>Dikarya</taxon>
        <taxon>Basidiomycota</taxon>
        <taxon>Agaricomycotina</taxon>
        <taxon>Agaricomycetes</taxon>
        <taxon>Agaricomycetidae</taxon>
        <taxon>Agaricales</taxon>
        <taxon>Marasmiineae</taxon>
        <taxon>Omphalotaceae</taxon>
        <taxon>Rhodocollybia</taxon>
    </lineage>
</organism>
<dbReference type="PANTHER" id="PTHR37402">
    <property type="entry name" value="GRAM DOMAIN-CONTAINING PROTEIN 4"/>
    <property type="match status" value="1"/>
</dbReference>
<evidence type="ECO:0000313" key="4">
    <source>
        <dbReference type="Proteomes" id="UP000772434"/>
    </source>
</evidence>
<feature type="transmembrane region" description="Helical" evidence="2">
    <location>
        <begin position="118"/>
        <end position="139"/>
    </location>
</feature>
<feature type="compositionally biased region" description="Polar residues" evidence="1">
    <location>
        <begin position="61"/>
        <end position="71"/>
    </location>
</feature>
<feature type="region of interest" description="Disordered" evidence="1">
    <location>
        <begin position="395"/>
        <end position="432"/>
    </location>
</feature>
<protein>
    <submittedName>
        <fullName evidence="3">Uncharacterized protein</fullName>
    </submittedName>
</protein>
<feature type="region of interest" description="Disordered" evidence="1">
    <location>
        <begin position="53"/>
        <end position="78"/>
    </location>
</feature>
<keyword evidence="2" id="KW-1133">Transmembrane helix</keyword>
<evidence type="ECO:0000256" key="2">
    <source>
        <dbReference type="SAM" id="Phobius"/>
    </source>
</evidence>
<dbReference type="GO" id="GO:0006915">
    <property type="term" value="P:apoptotic process"/>
    <property type="evidence" value="ECO:0007669"/>
    <property type="project" value="InterPro"/>
</dbReference>
<feature type="transmembrane region" description="Helical" evidence="2">
    <location>
        <begin position="315"/>
        <end position="332"/>
    </location>
</feature>
<accession>A0A9P5UEI8</accession>
<name>A0A9P5UEI8_9AGAR</name>
<dbReference type="AlphaFoldDB" id="A0A9P5UEI8"/>